<evidence type="ECO:0000313" key="1">
    <source>
        <dbReference type="EMBL" id="GKX68585.1"/>
    </source>
</evidence>
<proteinExistence type="predicted"/>
<comment type="caution">
    <text evidence="1">The sequence shown here is derived from an EMBL/GenBank/DDBJ whole genome shotgun (WGS) entry which is preliminary data.</text>
</comment>
<sequence length="347" mass="38455">MNPINLILLITIGITALILLSILILRKKTYEPITKSFYALGTLINLKAIGKNAELAIEETVLKLNEIDDNMSAFKSSSDISKINMSSGKNFQSVNEDTYSVVKSAVKYSEILEGSFDPTIRPLVTLWNIGKSNESIPAQKEIDEKRKLVNYKDILFDDTTFSIKLSKPNQAIDVGGIAKGFAADVVKNIFLKHKINSGIIDLGGNVYALGCKDDRTDWKVGIQDPFKLRGEFMGIVTVRNKSVVTSGNYEKYFMKDGRVFHHIIDPTTGYPSESEIISATIVSDNSIDGDGLSTGVYILGVEKSMKLIESMEGIDALFITKDKKVFITSGLKSYFQIANKDYTYKPL</sequence>
<organism evidence="1 2">
    <name type="scientific">Inconstantimicrobium mannanitabidum</name>
    <dbReference type="NCBI Taxonomy" id="1604901"/>
    <lineage>
        <taxon>Bacteria</taxon>
        <taxon>Bacillati</taxon>
        <taxon>Bacillota</taxon>
        <taxon>Clostridia</taxon>
        <taxon>Eubacteriales</taxon>
        <taxon>Clostridiaceae</taxon>
        <taxon>Inconstantimicrobium</taxon>
    </lineage>
</organism>
<dbReference type="Proteomes" id="UP001058074">
    <property type="component" value="Unassembled WGS sequence"/>
</dbReference>
<gene>
    <name evidence="1" type="ORF">rsdtw13_38430</name>
</gene>
<reference evidence="1" key="1">
    <citation type="journal article" date="2025" name="Int. J. Syst. Evol. Microbiol.">
        <title>Inconstantimicrobium mannanitabidum sp. nov., a novel member of the family Clostridiaceae isolated from anoxic soil under the treatment of reductive soil disinfestation.</title>
        <authorList>
            <person name="Ueki A."/>
            <person name="Tonouchi A."/>
            <person name="Honma S."/>
            <person name="Kaku N."/>
            <person name="Ueki K."/>
        </authorList>
    </citation>
    <scope>NUCLEOTIDE SEQUENCE</scope>
    <source>
        <strain evidence="1">TW13</strain>
    </source>
</reference>
<dbReference type="EMBL" id="BROD01000001">
    <property type="protein sequence ID" value="GKX68585.1"/>
    <property type="molecule type" value="Genomic_DNA"/>
</dbReference>
<accession>A0ACB5RHL9</accession>
<keyword evidence="2" id="KW-1185">Reference proteome</keyword>
<protein>
    <submittedName>
        <fullName evidence="1">FAD:protein FMN transferase</fullName>
    </submittedName>
</protein>
<name>A0ACB5RHL9_9CLOT</name>
<keyword evidence="1" id="KW-0808">Transferase</keyword>
<evidence type="ECO:0000313" key="2">
    <source>
        <dbReference type="Proteomes" id="UP001058074"/>
    </source>
</evidence>